<evidence type="ECO:0000256" key="1">
    <source>
        <dbReference type="SAM" id="SignalP"/>
    </source>
</evidence>
<comment type="caution">
    <text evidence="3">The sequence shown here is derived from an EMBL/GenBank/DDBJ whole genome shotgun (WGS) entry which is preliminary data.</text>
</comment>
<sequence>MFHMSMNKVTACLLLLLAPLYALQAQFKPGVSVYTQLPPDTAAVHFQSTSADISDELQAAINQLKKDKSFGVIFLPAGKYYISKTIYIPTAIRLIGYGKTRPIISLKKNSPGFQTEKPNDKGKAGYMFWFTSSVVEPGGNISDAGASTFYSALSNIDLQIEDGNPHAVALRTHFAQHSYVAHCNINIGKGKAGLFEIGNMIEDVQFYGGDYGIYTTKASPGWQFMMLDSYFENQRISAIKSQEAGFTIVRMQVKNAPSAIQVEHNYWEKIFMEDCRFENISGPAITLSNEGNANMQLNIRNLVCSKVPTLVRYPKADSVTKAPANVYAVKSYTYGLQMNDLKAIPAIQTSYDLQTLNTLPAIAAKDVPNLPAMTTWFNLKDGGAKGDGVTDDTKAIQQAIDQHAVIFVPSGSYRISETIQLKPNTVLIGLHPMATNFSLAENAPAFGGFGAPKAMVEAPQNGENIMTGIGLNTGASNYRAVACKWMAGPRSMMDDVKFIGGHGTIRPGVKTGWKWEERQGGPRGWGTFDNQWDTQYWSLWVTNNGGGIFKNIWSASTFATSGFYADKTSTVGKIYAMSVEHHVRNEVRFNQVSNWKVYALQLEEESVESSDCQPLELTNCNDMIFANLYMFRVIRVKTPFPYSVRTWDCNRVELLNVHNYSQVKYTTDNPLYDINSQTEIRPTEFARLMINATPKPSTTQPVQLLAKGFEFATGLTADSKGNVYFAEQRMKRVYKWDAQKQSLQLLAEFPWEPLSLGVDSQDNLLVVFRYNPQTGYLVNGVQEKFENPADARGTSFSGWGNSGFASLVYSINPNNPEESIRLLDYKPMAQQQVAKAYYPSNRWRDYHDFNIVSLNKNEHCWVAPDGKTIIPAAYDLARATSLVAAYPGKPLYAVDEYDKRTVKFDVDAKGYLSNLQYFAEKGDFNSIPDPLNSNVWVADGELYEFDANGNEVRMVPVPERPSSIVKVGRDVYITGRTGLYKTTIQ</sequence>
<dbReference type="SUPFAM" id="SSF51126">
    <property type="entry name" value="Pectin lyase-like"/>
    <property type="match status" value="2"/>
</dbReference>
<accession>A0A327Q062</accession>
<dbReference type="InterPro" id="IPR024535">
    <property type="entry name" value="RHGA/B-epi-like_pectate_lyase"/>
</dbReference>
<evidence type="ECO:0000259" key="2">
    <source>
        <dbReference type="Pfam" id="PF12708"/>
    </source>
</evidence>
<dbReference type="AlphaFoldDB" id="A0A327Q062"/>
<evidence type="ECO:0000313" key="3">
    <source>
        <dbReference type="EMBL" id="RAI97719.1"/>
    </source>
</evidence>
<dbReference type="SUPFAM" id="SSF63829">
    <property type="entry name" value="Calcium-dependent phosphotriesterase"/>
    <property type="match status" value="1"/>
</dbReference>
<dbReference type="EMBL" id="QLLL01000014">
    <property type="protein sequence ID" value="RAI97719.1"/>
    <property type="molecule type" value="Genomic_DNA"/>
</dbReference>
<dbReference type="Gene3D" id="2.120.10.30">
    <property type="entry name" value="TolB, C-terminal domain"/>
    <property type="match status" value="2"/>
</dbReference>
<keyword evidence="3" id="KW-0456">Lyase</keyword>
<dbReference type="InterPro" id="IPR011042">
    <property type="entry name" value="6-blade_b-propeller_TolB-like"/>
</dbReference>
<keyword evidence="1" id="KW-0732">Signal</keyword>
<protein>
    <submittedName>
        <fullName evidence="3">Pectate lyase-like protein</fullName>
    </submittedName>
</protein>
<keyword evidence="4" id="KW-1185">Reference proteome</keyword>
<feature type="domain" description="Rhamnogalacturonase A/B/Epimerase-like pectate lyase" evidence="2">
    <location>
        <begin position="376"/>
        <end position="476"/>
    </location>
</feature>
<evidence type="ECO:0000313" key="4">
    <source>
        <dbReference type="Proteomes" id="UP000249547"/>
    </source>
</evidence>
<organism evidence="3 4">
    <name type="scientific">Chitinophaga skermanii</name>
    <dbReference type="NCBI Taxonomy" id="331697"/>
    <lineage>
        <taxon>Bacteria</taxon>
        <taxon>Pseudomonadati</taxon>
        <taxon>Bacteroidota</taxon>
        <taxon>Chitinophagia</taxon>
        <taxon>Chitinophagales</taxon>
        <taxon>Chitinophagaceae</taxon>
        <taxon>Chitinophaga</taxon>
    </lineage>
</organism>
<dbReference type="RefSeq" id="WP_211324892.1">
    <property type="nucleotide sequence ID" value="NZ_QLLL01000014.1"/>
</dbReference>
<dbReference type="GO" id="GO:0016829">
    <property type="term" value="F:lyase activity"/>
    <property type="evidence" value="ECO:0007669"/>
    <property type="project" value="UniProtKB-KW"/>
</dbReference>
<dbReference type="Pfam" id="PF12708">
    <property type="entry name" value="Pect-lyase_RHGA_epim"/>
    <property type="match status" value="2"/>
</dbReference>
<dbReference type="InterPro" id="IPR011050">
    <property type="entry name" value="Pectin_lyase_fold/virulence"/>
</dbReference>
<feature type="signal peptide" evidence="1">
    <location>
        <begin position="1"/>
        <end position="24"/>
    </location>
</feature>
<gene>
    <name evidence="3" type="ORF">LX64_05023</name>
</gene>
<proteinExistence type="predicted"/>
<name>A0A327Q062_9BACT</name>
<reference evidence="3 4" key="1">
    <citation type="submission" date="2018-06" db="EMBL/GenBank/DDBJ databases">
        <title>Genomic Encyclopedia of Archaeal and Bacterial Type Strains, Phase II (KMG-II): from individual species to whole genera.</title>
        <authorList>
            <person name="Goeker M."/>
        </authorList>
    </citation>
    <scope>NUCLEOTIDE SEQUENCE [LARGE SCALE GENOMIC DNA]</scope>
    <source>
        <strain evidence="3 4">DSM 23857</strain>
    </source>
</reference>
<feature type="chain" id="PRO_5016350020" evidence="1">
    <location>
        <begin position="25"/>
        <end position="985"/>
    </location>
</feature>
<dbReference type="Proteomes" id="UP000249547">
    <property type="component" value="Unassembled WGS sequence"/>
</dbReference>
<dbReference type="InterPro" id="IPR012334">
    <property type="entry name" value="Pectin_lyas_fold"/>
</dbReference>
<dbReference type="Gene3D" id="2.160.20.10">
    <property type="entry name" value="Single-stranded right-handed beta-helix, Pectin lyase-like"/>
    <property type="match status" value="2"/>
</dbReference>
<feature type="domain" description="Rhamnogalacturonase A/B/Epimerase-like pectate lyase" evidence="2">
    <location>
        <begin position="51"/>
        <end position="261"/>
    </location>
</feature>